<evidence type="ECO:0000256" key="2">
    <source>
        <dbReference type="ARBA" id="ARBA00022695"/>
    </source>
</evidence>
<evidence type="ECO:0000313" key="5">
    <source>
        <dbReference type="EMBL" id="KHK65157.1"/>
    </source>
</evidence>
<protein>
    <submittedName>
        <fullName evidence="5">Phosphoribosyl-dephospho-CoA transferase</fullName>
    </submittedName>
</protein>
<keyword evidence="2" id="KW-0548">Nucleotidyltransferase</keyword>
<feature type="domain" description="Phosphoribosyl-dephospho-CoA transferase MdcG N-terminal" evidence="4">
    <location>
        <begin position="6"/>
        <end position="76"/>
    </location>
</feature>
<gene>
    <name evidence="5" type="ORF">JZ00_08915</name>
</gene>
<comment type="caution">
    <text evidence="5">The sequence shown here is derived from an EMBL/GenBank/DDBJ whole genome shotgun (WGS) entry which is preliminary data.</text>
</comment>
<dbReference type="GO" id="GO:0016779">
    <property type="term" value="F:nucleotidyltransferase activity"/>
    <property type="evidence" value="ECO:0007669"/>
    <property type="project" value="UniProtKB-KW"/>
</dbReference>
<evidence type="ECO:0000256" key="1">
    <source>
        <dbReference type="ARBA" id="ARBA00022679"/>
    </source>
</evidence>
<dbReference type="NCBIfam" id="NF002332">
    <property type="entry name" value="PRK01293.1"/>
    <property type="match status" value="1"/>
</dbReference>
<evidence type="ECO:0000259" key="4">
    <source>
        <dbReference type="Pfam" id="PF20866"/>
    </source>
</evidence>
<accession>A0A0B1Z726</accession>
<dbReference type="Pfam" id="PF10620">
    <property type="entry name" value="MdcG"/>
    <property type="match status" value="1"/>
</dbReference>
<name>A0A0B1Z726_9PSED</name>
<organism evidence="5 6">
    <name type="scientific">Pseudomonas frederiksbergensis</name>
    <dbReference type="NCBI Taxonomy" id="104087"/>
    <lineage>
        <taxon>Bacteria</taxon>
        <taxon>Pseudomonadati</taxon>
        <taxon>Pseudomonadota</taxon>
        <taxon>Gammaproteobacteria</taxon>
        <taxon>Pseudomonadales</taxon>
        <taxon>Pseudomonadaceae</taxon>
        <taxon>Pseudomonas</taxon>
    </lineage>
</organism>
<evidence type="ECO:0000259" key="3">
    <source>
        <dbReference type="Pfam" id="PF10620"/>
    </source>
</evidence>
<dbReference type="NCBIfam" id="TIGR03135">
    <property type="entry name" value="malonate_mdcG"/>
    <property type="match status" value="1"/>
</dbReference>
<dbReference type="OrthoDB" id="1275217at2"/>
<proteinExistence type="predicted"/>
<dbReference type="EMBL" id="JQGJ01000004">
    <property type="protein sequence ID" value="KHK65157.1"/>
    <property type="molecule type" value="Genomic_DNA"/>
</dbReference>
<dbReference type="RefSeq" id="WP_039590869.1">
    <property type="nucleotide sequence ID" value="NZ_JQGJ02000003.1"/>
</dbReference>
<dbReference type="AlphaFoldDB" id="A0A0B1Z726"/>
<reference evidence="6" key="1">
    <citation type="submission" date="2015-03" db="EMBL/GenBank/DDBJ databases">
        <title>Pseudomonas frederiksbergensis hydrocarbon degrader.</title>
        <authorList>
            <person name="Brown L.M."/>
            <person name="Ruiz O.N."/>
            <person name="Mueller S."/>
            <person name="Gunasekera T.S."/>
        </authorList>
    </citation>
    <scope>NUCLEOTIDE SEQUENCE [LARGE SCALE GENOMIC DNA]</scope>
    <source>
        <strain evidence="6">SI8</strain>
    </source>
</reference>
<evidence type="ECO:0000313" key="6">
    <source>
        <dbReference type="Proteomes" id="UP000030949"/>
    </source>
</evidence>
<feature type="domain" description="Phosphoribosyl-dephospho-CoA transferase MdcG C-terminal" evidence="3">
    <location>
        <begin position="81"/>
        <end position="197"/>
    </location>
</feature>
<keyword evidence="1 5" id="KW-0808">Transferase</keyword>
<sequence length="206" mass="22576">MSTFLAHDLLWGMTALQLPADAPGWAVESLDLGQPVVVRRALASPGHIAVGLRGRSREQRYASSMPVAAIQRRVRPEDLCHVESRRDLPALHALARLRPLLDASGWAWGIGGSAGFELATGIEALHERSDLDLILRTPRRLNRLQAKELLALLDASVCAVDMQLQTPCGAVALREWAGSSRRVLLKNEIQARLVSDPWQSSMEQVA</sequence>
<dbReference type="InterPro" id="IPR049180">
    <property type="entry name" value="MdcG_C"/>
</dbReference>
<dbReference type="InterPro" id="IPR017557">
    <property type="entry name" value="Holo-ACP_synthase"/>
</dbReference>
<dbReference type="Proteomes" id="UP000030949">
    <property type="component" value="Unassembled WGS sequence"/>
</dbReference>
<dbReference type="InterPro" id="IPR048903">
    <property type="entry name" value="MdcG_N"/>
</dbReference>
<dbReference type="Pfam" id="PF20866">
    <property type="entry name" value="MdcG_N"/>
    <property type="match status" value="1"/>
</dbReference>